<keyword evidence="8" id="KW-0521">NADP</keyword>
<feature type="transmembrane region" description="Helical" evidence="20">
    <location>
        <begin position="20"/>
        <end position="41"/>
    </location>
</feature>
<sequence>MWSNKAKADASAGLLPGRTVIGPLLLMATTPIAAIIFVHVFCTEGGAIMPLVDRMKADGFWSTLMEIWPTPFDPVAWQIILTFMAIQLAFIKLIPGKTVYGPVTPAGNTPEYTSNGFACYVISLALYVAGAYYGVFEGGIAYSHMTHIISALNVFSLLFCGLLYVKGMTFPSSADSGSNGNIVFDYWAGTELYPRIFGWDVKLFTNCRAGMMFWGIGIVSYAWKQYEILGYVSDSMLVSVGLQLVYVAKFFWWEDGYMRSIDIMHDRAGYYLCWGCLVWVPSVYTSQTMYLVQNPVHLGTPLAVGLFVTGCFMVYINYWADQQRMEFRSTNGKCLVWGKKPEYITASYTTEKGEKKESLLLTCGWWGVSRHFHYIPEILGALCWSLPAWDSSLVPYFYLTFLTILLCDRAFRDDARCRAKYGKDWDKYCERVPKLIIPGVL</sequence>
<keyword evidence="16" id="KW-0753">Steroid metabolism</keyword>
<dbReference type="EC" id="1.3.1.21" evidence="17"/>
<keyword evidence="13" id="KW-0443">Lipid metabolism</keyword>
<feature type="transmembrane region" description="Helical" evidence="20">
    <location>
        <begin position="228"/>
        <end position="247"/>
    </location>
</feature>
<organism evidence="21 22">
    <name type="scientific">Saprolegnia parasitica (strain CBS 223.65)</name>
    <dbReference type="NCBI Taxonomy" id="695850"/>
    <lineage>
        <taxon>Eukaryota</taxon>
        <taxon>Sar</taxon>
        <taxon>Stramenopiles</taxon>
        <taxon>Oomycota</taxon>
        <taxon>Saprolegniomycetes</taxon>
        <taxon>Saprolegniales</taxon>
        <taxon>Saprolegniaceae</taxon>
        <taxon>Saprolegnia</taxon>
    </lineage>
</organism>
<feature type="transmembrane region" description="Helical" evidence="20">
    <location>
        <begin position="147"/>
        <end position="165"/>
    </location>
</feature>
<keyword evidence="22" id="KW-1185">Reference proteome</keyword>
<dbReference type="AlphaFoldDB" id="A0A067D8P1"/>
<evidence type="ECO:0000256" key="2">
    <source>
        <dbReference type="ARBA" id="ARBA00005402"/>
    </source>
</evidence>
<reference evidence="21 22" key="1">
    <citation type="journal article" date="2013" name="PLoS Genet.">
        <title>Distinctive expansion of potential virulence genes in the genome of the oomycete fish pathogen Saprolegnia parasitica.</title>
        <authorList>
            <person name="Jiang R.H."/>
            <person name="de Bruijn I."/>
            <person name="Haas B.J."/>
            <person name="Belmonte R."/>
            <person name="Lobach L."/>
            <person name="Christie J."/>
            <person name="van den Ackerveken G."/>
            <person name="Bottin A."/>
            <person name="Bulone V."/>
            <person name="Diaz-Moreno S.M."/>
            <person name="Dumas B."/>
            <person name="Fan L."/>
            <person name="Gaulin E."/>
            <person name="Govers F."/>
            <person name="Grenville-Briggs L.J."/>
            <person name="Horner N.R."/>
            <person name="Levin J.Z."/>
            <person name="Mammella M."/>
            <person name="Meijer H.J."/>
            <person name="Morris P."/>
            <person name="Nusbaum C."/>
            <person name="Oome S."/>
            <person name="Phillips A.J."/>
            <person name="van Rooyen D."/>
            <person name="Rzeszutek E."/>
            <person name="Saraiva M."/>
            <person name="Secombes C.J."/>
            <person name="Seidl M.F."/>
            <person name="Snel B."/>
            <person name="Stassen J.H."/>
            <person name="Sykes S."/>
            <person name="Tripathy S."/>
            <person name="van den Berg H."/>
            <person name="Vega-Arreguin J.C."/>
            <person name="Wawra S."/>
            <person name="Young S.K."/>
            <person name="Zeng Q."/>
            <person name="Dieguez-Uribeondo J."/>
            <person name="Russ C."/>
            <person name="Tyler B.M."/>
            <person name="van West P."/>
        </authorList>
    </citation>
    <scope>NUCLEOTIDE SEQUENCE [LARGE SCALE GENOMIC DNA]</scope>
    <source>
        <strain evidence="21 22">CBS 223.65</strain>
    </source>
</reference>
<feature type="transmembrane region" description="Helical" evidence="20">
    <location>
        <begin position="298"/>
        <end position="320"/>
    </location>
</feature>
<evidence type="ECO:0000256" key="3">
    <source>
        <dbReference type="ARBA" id="ARBA00022516"/>
    </source>
</evidence>
<dbReference type="Proteomes" id="UP000030745">
    <property type="component" value="Unassembled WGS sequence"/>
</dbReference>
<evidence type="ECO:0000256" key="6">
    <source>
        <dbReference type="ARBA" id="ARBA00022778"/>
    </source>
</evidence>
<dbReference type="Gene3D" id="1.20.120.1630">
    <property type="match status" value="1"/>
</dbReference>
<keyword evidence="7" id="KW-0256">Endoplasmic reticulum</keyword>
<keyword evidence="10 20" id="KW-1133">Transmembrane helix</keyword>
<keyword evidence="3" id="KW-0444">Lipid biosynthesis</keyword>
<keyword evidence="11" id="KW-0560">Oxidoreductase</keyword>
<dbReference type="GeneID" id="24123695"/>
<dbReference type="KEGG" id="spar:SPRG_01085"/>
<dbReference type="FunFam" id="1.20.120.1630:FF:000006">
    <property type="entry name" value="Putative 7-dehydrocholesterol reductase"/>
    <property type="match status" value="1"/>
</dbReference>
<keyword evidence="15" id="KW-1207">Sterol metabolism</keyword>
<evidence type="ECO:0000256" key="10">
    <source>
        <dbReference type="ARBA" id="ARBA00022989"/>
    </source>
</evidence>
<keyword evidence="6" id="KW-0152">Cholesterol biosynthesis</keyword>
<keyword evidence="5 20" id="KW-0812">Transmembrane</keyword>
<evidence type="ECO:0000313" key="22">
    <source>
        <dbReference type="Proteomes" id="UP000030745"/>
    </source>
</evidence>
<evidence type="ECO:0000256" key="16">
    <source>
        <dbReference type="ARBA" id="ARBA00023221"/>
    </source>
</evidence>
<keyword evidence="14 20" id="KW-0472">Membrane</keyword>
<comment type="similarity">
    <text evidence="2">Belongs to the ERG4/ERG24 family.</text>
</comment>
<dbReference type="STRING" id="695850.A0A067D8P1"/>
<evidence type="ECO:0000313" key="21">
    <source>
        <dbReference type="EMBL" id="KDO35021.1"/>
    </source>
</evidence>
<dbReference type="InterPro" id="IPR018083">
    <property type="entry name" value="Sterol_reductase_CS"/>
</dbReference>
<accession>A0A067D8P1</accession>
<feature type="transmembrane region" description="Helical" evidence="20">
    <location>
        <begin position="268"/>
        <end position="286"/>
    </location>
</feature>
<dbReference type="GO" id="GO:0005789">
    <property type="term" value="C:endoplasmic reticulum membrane"/>
    <property type="evidence" value="ECO:0007669"/>
    <property type="project" value="UniProtKB-SubCell"/>
</dbReference>
<evidence type="ECO:0000256" key="7">
    <source>
        <dbReference type="ARBA" id="ARBA00022824"/>
    </source>
</evidence>
<dbReference type="PANTHER" id="PTHR21257:SF38">
    <property type="entry name" value="7-DEHYDROCHOLESTEROL REDUCTASE"/>
    <property type="match status" value="1"/>
</dbReference>
<evidence type="ECO:0000256" key="5">
    <source>
        <dbReference type="ARBA" id="ARBA00022692"/>
    </source>
</evidence>
<dbReference type="GO" id="GO:0016132">
    <property type="term" value="P:brassinosteroid biosynthetic process"/>
    <property type="evidence" value="ECO:0007669"/>
    <property type="project" value="TreeGrafter"/>
</dbReference>
<dbReference type="PROSITE" id="PS01017">
    <property type="entry name" value="STEROL_REDUCT_1"/>
    <property type="match status" value="1"/>
</dbReference>
<dbReference type="Pfam" id="PF01222">
    <property type="entry name" value="ERG4_ERG24"/>
    <property type="match status" value="1"/>
</dbReference>
<feature type="transmembrane region" description="Helical" evidence="20">
    <location>
        <begin position="115"/>
        <end position="135"/>
    </location>
</feature>
<evidence type="ECO:0000256" key="12">
    <source>
        <dbReference type="ARBA" id="ARBA00023011"/>
    </source>
</evidence>
<evidence type="ECO:0000256" key="20">
    <source>
        <dbReference type="SAM" id="Phobius"/>
    </source>
</evidence>
<comment type="subcellular location">
    <subcellularLocation>
        <location evidence="1">Endoplasmic reticulum membrane</location>
        <topology evidence="1">Multi-pass membrane protein</topology>
    </subcellularLocation>
</comment>
<feature type="transmembrane region" description="Helical" evidence="20">
    <location>
        <begin position="75"/>
        <end position="94"/>
    </location>
</feature>
<evidence type="ECO:0000256" key="8">
    <source>
        <dbReference type="ARBA" id="ARBA00022857"/>
    </source>
</evidence>
<evidence type="ECO:0000256" key="18">
    <source>
        <dbReference type="ARBA" id="ARBA00039984"/>
    </source>
</evidence>
<keyword evidence="12" id="KW-0756">Sterol biosynthesis</keyword>
<evidence type="ECO:0000256" key="13">
    <source>
        <dbReference type="ARBA" id="ARBA00023098"/>
    </source>
</evidence>
<evidence type="ECO:0000256" key="1">
    <source>
        <dbReference type="ARBA" id="ARBA00004477"/>
    </source>
</evidence>
<keyword evidence="9" id="KW-0752">Steroid biosynthesis</keyword>
<evidence type="ECO:0000256" key="19">
    <source>
        <dbReference type="ARBA" id="ARBA00042688"/>
    </source>
</evidence>
<dbReference type="InterPro" id="IPR001171">
    <property type="entry name" value="ERG24_DHCR-like"/>
</dbReference>
<dbReference type="OMA" id="WGKPAEC"/>
<evidence type="ECO:0000256" key="9">
    <source>
        <dbReference type="ARBA" id="ARBA00022955"/>
    </source>
</evidence>
<evidence type="ECO:0000256" key="11">
    <source>
        <dbReference type="ARBA" id="ARBA00023002"/>
    </source>
</evidence>
<keyword evidence="4" id="KW-0153">Cholesterol metabolism</keyword>
<feature type="transmembrane region" description="Helical" evidence="20">
    <location>
        <begin position="203"/>
        <end position="222"/>
    </location>
</feature>
<name>A0A067D8P1_SAPPC</name>
<dbReference type="OrthoDB" id="5326588at2759"/>
<evidence type="ECO:0000256" key="15">
    <source>
        <dbReference type="ARBA" id="ARBA00023166"/>
    </source>
</evidence>
<evidence type="ECO:0000256" key="14">
    <source>
        <dbReference type="ARBA" id="ARBA00023136"/>
    </source>
</evidence>
<evidence type="ECO:0000256" key="4">
    <source>
        <dbReference type="ARBA" id="ARBA00022548"/>
    </source>
</evidence>
<dbReference type="GO" id="GO:0047598">
    <property type="term" value="F:7-dehydrocholesterol reductase activity"/>
    <property type="evidence" value="ECO:0007669"/>
    <property type="project" value="UniProtKB-EC"/>
</dbReference>
<protein>
    <recommendedName>
        <fullName evidence="18">7-dehydrocholesterol reductase</fullName>
        <ecNumber evidence="17">1.3.1.21</ecNumber>
    </recommendedName>
    <alternativeName>
        <fullName evidence="19">Sterol Delta(7)-reductase</fullName>
    </alternativeName>
</protein>
<gene>
    <name evidence="21" type="ORF">SPRG_01085</name>
</gene>
<dbReference type="RefSeq" id="XP_012194674.1">
    <property type="nucleotide sequence ID" value="XM_012339284.1"/>
</dbReference>
<evidence type="ECO:0000256" key="17">
    <source>
        <dbReference type="ARBA" id="ARBA00038851"/>
    </source>
</evidence>
<dbReference type="PANTHER" id="PTHR21257">
    <property type="entry name" value="DELTA(14)-STEROL REDUCTASE"/>
    <property type="match status" value="1"/>
</dbReference>
<dbReference type="GO" id="GO:0006695">
    <property type="term" value="P:cholesterol biosynthetic process"/>
    <property type="evidence" value="ECO:0007669"/>
    <property type="project" value="UniProtKB-KW"/>
</dbReference>
<dbReference type="VEuPathDB" id="FungiDB:SPRG_01085"/>
<dbReference type="EMBL" id="KK583190">
    <property type="protein sequence ID" value="KDO35021.1"/>
    <property type="molecule type" value="Genomic_DNA"/>
</dbReference>
<proteinExistence type="inferred from homology"/>